<gene>
    <name evidence="2" type="ORF">PENSTE_c016G01432</name>
</gene>
<feature type="region of interest" description="Disordered" evidence="1">
    <location>
        <begin position="26"/>
        <end position="58"/>
    </location>
</feature>
<feature type="compositionally biased region" description="Polar residues" evidence="1">
    <location>
        <begin position="36"/>
        <end position="48"/>
    </location>
</feature>
<dbReference type="EMBL" id="MLKD01000016">
    <property type="protein sequence ID" value="OQE19153.1"/>
    <property type="molecule type" value="Genomic_DNA"/>
</dbReference>
<dbReference type="Proteomes" id="UP000191285">
    <property type="component" value="Unassembled WGS sequence"/>
</dbReference>
<keyword evidence="3" id="KW-1185">Reference proteome</keyword>
<name>A0A1V6T078_9EURO</name>
<organism evidence="2 3">
    <name type="scientific">Penicillium steckii</name>
    <dbReference type="NCBI Taxonomy" id="303698"/>
    <lineage>
        <taxon>Eukaryota</taxon>
        <taxon>Fungi</taxon>
        <taxon>Dikarya</taxon>
        <taxon>Ascomycota</taxon>
        <taxon>Pezizomycotina</taxon>
        <taxon>Eurotiomycetes</taxon>
        <taxon>Eurotiomycetidae</taxon>
        <taxon>Eurotiales</taxon>
        <taxon>Aspergillaceae</taxon>
        <taxon>Penicillium</taxon>
    </lineage>
</organism>
<accession>A0A1V6T078</accession>
<evidence type="ECO:0000313" key="2">
    <source>
        <dbReference type="EMBL" id="OQE19153.1"/>
    </source>
</evidence>
<dbReference type="OrthoDB" id="4468004at2759"/>
<protein>
    <submittedName>
        <fullName evidence="2">Uncharacterized protein</fullName>
    </submittedName>
</protein>
<reference evidence="3" key="1">
    <citation type="journal article" date="2017" name="Nat. Microbiol.">
        <title>Global analysis of biosynthetic gene clusters reveals vast potential of secondary metabolite production in Penicillium species.</title>
        <authorList>
            <person name="Nielsen J.C."/>
            <person name="Grijseels S."/>
            <person name="Prigent S."/>
            <person name="Ji B."/>
            <person name="Dainat J."/>
            <person name="Nielsen K.F."/>
            <person name="Frisvad J.C."/>
            <person name="Workman M."/>
            <person name="Nielsen J."/>
        </authorList>
    </citation>
    <scope>NUCLEOTIDE SEQUENCE [LARGE SCALE GENOMIC DNA]</scope>
    <source>
        <strain evidence="3">IBT 24891</strain>
    </source>
</reference>
<dbReference type="AlphaFoldDB" id="A0A1V6T078"/>
<evidence type="ECO:0000256" key="1">
    <source>
        <dbReference type="SAM" id="MobiDB-lite"/>
    </source>
</evidence>
<evidence type="ECO:0000313" key="3">
    <source>
        <dbReference type="Proteomes" id="UP000191285"/>
    </source>
</evidence>
<comment type="caution">
    <text evidence="2">The sequence shown here is derived from an EMBL/GenBank/DDBJ whole genome shotgun (WGS) entry which is preliminary data.</text>
</comment>
<sequence>MKTEIEHSHSSKESWIKGLFSVKSKERSNADDSESEITLVQSSRLDQNSDSKRKKRQEIPTNFNAADMCFGSCCRK</sequence>
<proteinExistence type="predicted"/>